<proteinExistence type="inferred from homology"/>
<dbReference type="RefSeq" id="WP_246627410.1">
    <property type="nucleotide sequence ID" value="NZ_CAJVAS010000009.1"/>
</dbReference>
<keyword evidence="11 18" id="KW-0547">Nucleotide-binding</keyword>
<dbReference type="PANTHER" id="PTHR11136:SF0">
    <property type="entry name" value="DIHYDROFOLATE SYNTHETASE-RELATED"/>
    <property type="match status" value="1"/>
</dbReference>
<evidence type="ECO:0000259" key="19">
    <source>
        <dbReference type="Pfam" id="PF02875"/>
    </source>
</evidence>
<reference evidence="21" key="1">
    <citation type="submission" date="2021-06" db="EMBL/GenBank/DDBJ databases">
        <authorList>
            <person name="Criscuolo A."/>
        </authorList>
    </citation>
    <scope>NUCLEOTIDE SEQUENCE</scope>
    <source>
        <strain evidence="21">CIP111600</strain>
    </source>
</reference>
<comment type="catalytic activity">
    <reaction evidence="16">
        <text>(6S)-5,6,7,8-tetrahydrofolyl-(gamma-L-Glu)(n) + L-glutamate + ATP = (6S)-5,6,7,8-tetrahydrofolyl-(gamma-L-Glu)(n+1) + ADP + phosphate + H(+)</text>
        <dbReference type="Rhea" id="RHEA:10580"/>
        <dbReference type="Rhea" id="RHEA-COMP:14738"/>
        <dbReference type="Rhea" id="RHEA-COMP:14740"/>
        <dbReference type="ChEBI" id="CHEBI:15378"/>
        <dbReference type="ChEBI" id="CHEBI:29985"/>
        <dbReference type="ChEBI" id="CHEBI:30616"/>
        <dbReference type="ChEBI" id="CHEBI:43474"/>
        <dbReference type="ChEBI" id="CHEBI:141005"/>
        <dbReference type="ChEBI" id="CHEBI:456216"/>
        <dbReference type="EC" id="6.3.2.17"/>
    </reaction>
</comment>
<accession>A0A916K3E0</accession>
<dbReference type="GO" id="GO:0046872">
    <property type="term" value="F:metal ion binding"/>
    <property type="evidence" value="ECO:0007669"/>
    <property type="project" value="UniProtKB-KW"/>
</dbReference>
<comment type="pathway">
    <text evidence="2">Cofactor biosynthesis; tetrahydrofolate biosynthesis; 7,8-dihydrofolate from 2-amino-4-hydroxy-6-hydroxymethyl-7,8-dihydropteridine diphosphate and 4-aminobenzoate: step 2/2.</text>
</comment>
<keyword evidence="13" id="KW-0460">Magnesium</keyword>
<dbReference type="PIRSF" id="PIRSF001563">
    <property type="entry name" value="Folylpolyglu_synth"/>
    <property type="match status" value="1"/>
</dbReference>
<dbReference type="Proteomes" id="UP000693672">
    <property type="component" value="Unassembled WGS sequence"/>
</dbReference>
<evidence type="ECO:0000256" key="15">
    <source>
        <dbReference type="ARBA" id="ARBA00030592"/>
    </source>
</evidence>
<evidence type="ECO:0000256" key="17">
    <source>
        <dbReference type="ARBA" id="ARBA00049161"/>
    </source>
</evidence>
<comment type="catalytic activity">
    <reaction evidence="17">
        <text>7,8-dihydropteroate + L-glutamate + ATP = 7,8-dihydrofolate + ADP + phosphate + H(+)</text>
        <dbReference type="Rhea" id="RHEA:23584"/>
        <dbReference type="ChEBI" id="CHEBI:15378"/>
        <dbReference type="ChEBI" id="CHEBI:17839"/>
        <dbReference type="ChEBI" id="CHEBI:29985"/>
        <dbReference type="ChEBI" id="CHEBI:30616"/>
        <dbReference type="ChEBI" id="CHEBI:43474"/>
        <dbReference type="ChEBI" id="CHEBI:57451"/>
        <dbReference type="ChEBI" id="CHEBI:456216"/>
        <dbReference type="EC" id="6.3.2.12"/>
    </reaction>
</comment>
<dbReference type="GO" id="GO:0046656">
    <property type="term" value="P:folic acid biosynthetic process"/>
    <property type="evidence" value="ECO:0007669"/>
    <property type="project" value="UniProtKB-KW"/>
</dbReference>
<evidence type="ECO:0000256" key="1">
    <source>
        <dbReference type="ARBA" id="ARBA00001946"/>
    </source>
</evidence>
<dbReference type="InterPro" id="IPR018109">
    <property type="entry name" value="Folylpolyglutamate_synth_CS"/>
</dbReference>
<feature type="domain" description="Mur ligase C-terminal" evidence="19">
    <location>
        <begin position="300"/>
        <end position="425"/>
    </location>
</feature>
<sequence length="446" mass="50117">MEYFNDVASAVNWVEGIVPFGIKPGLDRMERLLDRLGHPERGLSFIHVAGTNGKGSTCAFLTEVLLQSGYSVGTFTSPCIERFTNRIQWNGADIPEQEVLAITNVLKPLVEEVAQSDLGHPTMFEVTTCMAFVYFAQVRPDFVVLEVGLGGRLDSTNVVTPLVSVITNIGHDHMAILGNSLEKIAFEKAGIVKRGVPVVSAAEQEEVIEVIRQRCADQGSDLYLLNRDFEYEEVSSELDEQTFNFRSAQGRRERLQIRLNGRHQFKNASVTVMALELLRTRHGVNLLGLEEGLARTKWAGRLEMVSGKPRLVLDGAHNPEGAQTLADALRTVYSYKRLHLMMGMLNTKEHSEYLKHVLPLVDTLIITEPAFRNELPAGDLYQLAQRIADEQQLHIRMHVEPRWKEALNMLLDITREEDLAVVSGTLYLISDVRSWILHKTESYKGL</sequence>
<evidence type="ECO:0000256" key="18">
    <source>
        <dbReference type="PIRNR" id="PIRNR001563"/>
    </source>
</evidence>
<dbReference type="GO" id="GO:0004326">
    <property type="term" value="F:tetrahydrofolylpolyglutamate synthase activity"/>
    <property type="evidence" value="ECO:0007669"/>
    <property type="project" value="UniProtKB-EC"/>
</dbReference>
<comment type="pathway">
    <text evidence="3">Cofactor biosynthesis; tetrahydrofolylpolyglutamate biosynthesis.</text>
</comment>
<dbReference type="EMBL" id="CAJVAS010000009">
    <property type="protein sequence ID" value="CAG7623052.1"/>
    <property type="molecule type" value="Genomic_DNA"/>
</dbReference>
<comment type="similarity">
    <text evidence="4 18">Belongs to the folylpolyglutamate synthase family.</text>
</comment>
<gene>
    <name evidence="21" type="primary">fpgS_1</name>
    <name evidence="21" type="ORF">PAESOLCIP111_02473</name>
</gene>
<comment type="caution">
    <text evidence="21">The sequence shown here is derived from an EMBL/GenBank/DDBJ whole genome shotgun (WGS) entry which is preliminary data.</text>
</comment>
<keyword evidence="22" id="KW-1185">Reference proteome</keyword>
<dbReference type="Pfam" id="PF08245">
    <property type="entry name" value="Mur_ligase_M"/>
    <property type="match status" value="1"/>
</dbReference>
<evidence type="ECO:0000256" key="6">
    <source>
        <dbReference type="ARBA" id="ARBA00013023"/>
    </source>
</evidence>
<comment type="cofactor">
    <cofactor evidence="1">
        <name>Mg(2+)</name>
        <dbReference type="ChEBI" id="CHEBI:18420"/>
    </cofactor>
</comment>
<evidence type="ECO:0000256" key="13">
    <source>
        <dbReference type="ARBA" id="ARBA00022842"/>
    </source>
</evidence>
<dbReference type="EC" id="6.3.2.17" evidence="7"/>
<comment type="subunit">
    <text evidence="5">Monomer.</text>
</comment>
<evidence type="ECO:0000256" key="14">
    <source>
        <dbReference type="ARBA" id="ARBA00022909"/>
    </source>
</evidence>
<evidence type="ECO:0000256" key="8">
    <source>
        <dbReference type="ARBA" id="ARBA00019357"/>
    </source>
</evidence>
<protein>
    <recommendedName>
        <fullName evidence="8">Dihydrofolate synthase/folylpolyglutamate synthase</fullName>
        <ecNumber evidence="6">6.3.2.12</ecNumber>
        <ecNumber evidence="7">6.3.2.17</ecNumber>
    </recommendedName>
    <alternativeName>
        <fullName evidence="15">Tetrahydrofolylpolyglutamate synthase</fullName>
    </alternativeName>
</protein>
<evidence type="ECO:0000313" key="22">
    <source>
        <dbReference type="Proteomes" id="UP000693672"/>
    </source>
</evidence>
<dbReference type="GO" id="GO:0005524">
    <property type="term" value="F:ATP binding"/>
    <property type="evidence" value="ECO:0007669"/>
    <property type="project" value="UniProtKB-KW"/>
</dbReference>
<evidence type="ECO:0000256" key="10">
    <source>
        <dbReference type="ARBA" id="ARBA00022723"/>
    </source>
</evidence>
<evidence type="ECO:0000256" key="16">
    <source>
        <dbReference type="ARBA" id="ARBA00047493"/>
    </source>
</evidence>
<evidence type="ECO:0000259" key="20">
    <source>
        <dbReference type="Pfam" id="PF08245"/>
    </source>
</evidence>
<dbReference type="FunFam" id="3.40.1190.10:FF:000004">
    <property type="entry name" value="Dihydrofolate synthase/folylpolyglutamate synthase"/>
    <property type="match status" value="1"/>
</dbReference>
<keyword evidence="14" id="KW-0289">Folate biosynthesis</keyword>
<evidence type="ECO:0000256" key="3">
    <source>
        <dbReference type="ARBA" id="ARBA00005150"/>
    </source>
</evidence>
<keyword evidence="12 18" id="KW-0067">ATP-binding</keyword>
<evidence type="ECO:0000256" key="9">
    <source>
        <dbReference type="ARBA" id="ARBA00022598"/>
    </source>
</evidence>
<organism evidence="21 22">
    <name type="scientific">Paenibacillus solanacearum</name>
    <dbReference type="NCBI Taxonomy" id="2048548"/>
    <lineage>
        <taxon>Bacteria</taxon>
        <taxon>Bacillati</taxon>
        <taxon>Bacillota</taxon>
        <taxon>Bacilli</taxon>
        <taxon>Bacillales</taxon>
        <taxon>Paenibacillaceae</taxon>
        <taxon>Paenibacillus</taxon>
    </lineage>
</organism>
<dbReference type="EC" id="6.3.2.12" evidence="6"/>
<dbReference type="GO" id="GO:0005737">
    <property type="term" value="C:cytoplasm"/>
    <property type="evidence" value="ECO:0007669"/>
    <property type="project" value="TreeGrafter"/>
</dbReference>
<dbReference type="InterPro" id="IPR013221">
    <property type="entry name" value="Mur_ligase_cen"/>
</dbReference>
<feature type="domain" description="Mur ligase central" evidence="20">
    <location>
        <begin position="48"/>
        <end position="274"/>
    </location>
</feature>
<evidence type="ECO:0000256" key="11">
    <source>
        <dbReference type="ARBA" id="ARBA00022741"/>
    </source>
</evidence>
<keyword evidence="9 18" id="KW-0436">Ligase</keyword>
<dbReference type="GO" id="GO:0008841">
    <property type="term" value="F:dihydrofolate synthase activity"/>
    <property type="evidence" value="ECO:0007669"/>
    <property type="project" value="UniProtKB-EC"/>
</dbReference>
<dbReference type="InterPro" id="IPR001645">
    <property type="entry name" value="Folylpolyglutamate_synth"/>
</dbReference>
<evidence type="ECO:0000256" key="4">
    <source>
        <dbReference type="ARBA" id="ARBA00008276"/>
    </source>
</evidence>
<dbReference type="AlphaFoldDB" id="A0A916K3E0"/>
<evidence type="ECO:0000256" key="5">
    <source>
        <dbReference type="ARBA" id="ARBA00011245"/>
    </source>
</evidence>
<dbReference type="PANTHER" id="PTHR11136">
    <property type="entry name" value="FOLYLPOLYGLUTAMATE SYNTHASE-RELATED"/>
    <property type="match status" value="1"/>
</dbReference>
<dbReference type="InterPro" id="IPR004101">
    <property type="entry name" value="Mur_ligase_C"/>
</dbReference>
<evidence type="ECO:0000256" key="2">
    <source>
        <dbReference type="ARBA" id="ARBA00004799"/>
    </source>
</evidence>
<evidence type="ECO:0000256" key="12">
    <source>
        <dbReference type="ARBA" id="ARBA00022840"/>
    </source>
</evidence>
<evidence type="ECO:0000313" key="21">
    <source>
        <dbReference type="EMBL" id="CAG7623052.1"/>
    </source>
</evidence>
<dbReference type="Pfam" id="PF02875">
    <property type="entry name" value="Mur_ligase_C"/>
    <property type="match status" value="1"/>
</dbReference>
<dbReference type="PROSITE" id="PS01012">
    <property type="entry name" value="FOLYLPOLYGLU_SYNT_2"/>
    <property type="match status" value="1"/>
</dbReference>
<name>A0A916K3E0_9BACL</name>
<dbReference type="NCBIfam" id="TIGR01499">
    <property type="entry name" value="folC"/>
    <property type="match status" value="1"/>
</dbReference>
<keyword evidence="10" id="KW-0479">Metal-binding</keyword>
<evidence type="ECO:0000256" key="7">
    <source>
        <dbReference type="ARBA" id="ARBA00013025"/>
    </source>
</evidence>